<keyword evidence="2" id="KW-1133">Transmembrane helix</keyword>
<evidence type="ECO:0008006" key="5">
    <source>
        <dbReference type="Google" id="ProtNLM"/>
    </source>
</evidence>
<evidence type="ECO:0000313" key="3">
    <source>
        <dbReference type="EMBL" id="ACU94032.1"/>
    </source>
</evidence>
<reference evidence="3 4" key="1">
    <citation type="journal article" date="2009" name="Stand. Genomic Sci.">
        <title>Complete genome sequence of Cryptobacterium curtum type strain (12-3).</title>
        <authorList>
            <person name="Mavrommatis K."/>
            <person name="Pukall R."/>
            <person name="Rohde C."/>
            <person name="Chen F."/>
            <person name="Sims D."/>
            <person name="Brettin T."/>
            <person name="Kuske C."/>
            <person name="Detter J.C."/>
            <person name="Han C."/>
            <person name="Lapidus A."/>
            <person name="Copeland A."/>
            <person name="Glavina Del Rio T."/>
            <person name="Nolan M."/>
            <person name="Lucas S."/>
            <person name="Tice H."/>
            <person name="Cheng J.F."/>
            <person name="Bruce D."/>
            <person name="Goodwin L."/>
            <person name="Pitluck S."/>
            <person name="Ovchinnikova G."/>
            <person name="Pati A."/>
            <person name="Ivanova N."/>
            <person name="Chen A."/>
            <person name="Palaniappan K."/>
            <person name="Chain P."/>
            <person name="D'haeseleer P."/>
            <person name="Goker M."/>
            <person name="Bristow J."/>
            <person name="Eisen J.A."/>
            <person name="Markowitz V."/>
            <person name="Hugenholtz P."/>
            <person name="Rohde M."/>
            <person name="Klenk H.P."/>
            <person name="Kyrpides N.C."/>
        </authorList>
    </citation>
    <scope>NUCLEOTIDE SEQUENCE [LARGE SCALE GENOMIC DNA]</scope>
    <source>
        <strain evidence="4">ATCC 700683 / DSM 15641 / 12-3</strain>
    </source>
</reference>
<dbReference type="eggNOG" id="ENOG5033P05">
    <property type="taxonomic scope" value="Bacteria"/>
</dbReference>
<name>C7MM92_CRYCD</name>
<sequence length="187" mass="20348">MAARKVSKRNGGGNDDFGAIDDARSRRVEEDPEDARGERAQHGDDAGAQTLSSDGSQSGELAETILSKIEQLPPNDFIGLMLAAQSSEWHGLLPPPDDYNKYPEDAKRRMLAWNDAQIVDGAKRNDKLANAEIKQGAREQWLSFILNALFISAAFFAFVITGNAASLSFLAVPGVTVAVNIYRRKGK</sequence>
<feature type="compositionally biased region" description="Basic and acidic residues" evidence="1">
    <location>
        <begin position="21"/>
        <end position="45"/>
    </location>
</feature>
<accession>C7MM92</accession>
<dbReference type="RefSeq" id="WP_012802720.1">
    <property type="nucleotide sequence ID" value="NC_013170.1"/>
</dbReference>
<dbReference type="AlphaFoldDB" id="C7MM92"/>
<proteinExistence type="predicted"/>
<evidence type="ECO:0000256" key="2">
    <source>
        <dbReference type="SAM" id="Phobius"/>
    </source>
</evidence>
<dbReference type="HOGENOM" id="CLU_1445418_0_0_11"/>
<dbReference type="OrthoDB" id="3885223at2"/>
<protein>
    <recommendedName>
        <fullName evidence="5">DUF2335 domain-containing protein</fullName>
    </recommendedName>
</protein>
<dbReference type="STRING" id="469378.Ccur_03050"/>
<organism evidence="3 4">
    <name type="scientific">Cryptobacterium curtum (strain ATCC 700683 / DSM 15641 / CCUG 43107 / 12-3)</name>
    <dbReference type="NCBI Taxonomy" id="469378"/>
    <lineage>
        <taxon>Bacteria</taxon>
        <taxon>Bacillati</taxon>
        <taxon>Actinomycetota</taxon>
        <taxon>Coriobacteriia</taxon>
        <taxon>Eggerthellales</taxon>
        <taxon>Eggerthellaceae</taxon>
        <taxon>Cryptobacterium</taxon>
    </lineage>
</organism>
<dbReference type="KEGG" id="ccu:Ccur_03050"/>
<keyword evidence="4" id="KW-1185">Reference proteome</keyword>
<keyword evidence="2" id="KW-0812">Transmembrane</keyword>
<feature type="transmembrane region" description="Helical" evidence="2">
    <location>
        <begin position="141"/>
        <end position="160"/>
    </location>
</feature>
<feature type="region of interest" description="Disordered" evidence="1">
    <location>
        <begin position="1"/>
        <end position="59"/>
    </location>
</feature>
<feature type="transmembrane region" description="Helical" evidence="2">
    <location>
        <begin position="166"/>
        <end position="182"/>
    </location>
</feature>
<evidence type="ECO:0000256" key="1">
    <source>
        <dbReference type="SAM" id="MobiDB-lite"/>
    </source>
</evidence>
<dbReference type="Proteomes" id="UP000000954">
    <property type="component" value="Chromosome"/>
</dbReference>
<evidence type="ECO:0000313" key="4">
    <source>
        <dbReference type="Proteomes" id="UP000000954"/>
    </source>
</evidence>
<dbReference type="EMBL" id="CP001682">
    <property type="protein sequence ID" value="ACU94032.1"/>
    <property type="molecule type" value="Genomic_DNA"/>
</dbReference>
<keyword evidence="2" id="KW-0472">Membrane</keyword>
<gene>
    <name evidence="3" type="ordered locus">Ccur_03050</name>
</gene>
<feature type="compositionally biased region" description="Polar residues" evidence="1">
    <location>
        <begin position="49"/>
        <end position="59"/>
    </location>
</feature>